<proteinExistence type="inferred from homology"/>
<evidence type="ECO:0000256" key="7">
    <source>
        <dbReference type="ARBA" id="ARBA00023125"/>
    </source>
</evidence>
<dbReference type="SUPFAM" id="SSF57667">
    <property type="entry name" value="beta-beta-alpha zinc fingers"/>
    <property type="match status" value="2"/>
</dbReference>
<dbReference type="PROSITE" id="PS50157">
    <property type="entry name" value="ZINC_FINGER_C2H2_2"/>
    <property type="match status" value="4"/>
</dbReference>
<dbReference type="PANTHER" id="PTHR45718">
    <property type="entry name" value="TRANSCRIPTIONAL ACTIVATOR CUBITUS INTERRUPTUS"/>
    <property type="match status" value="1"/>
</dbReference>
<dbReference type="Pfam" id="PF00096">
    <property type="entry name" value="zf-C2H2"/>
    <property type="match status" value="2"/>
</dbReference>
<dbReference type="Proteomes" id="UP000261540">
    <property type="component" value="Unplaced"/>
</dbReference>
<comment type="similarity">
    <text evidence="2">Belongs to the GLI C2H2-type zinc-finger protein family.</text>
</comment>
<dbReference type="GO" id="GO:0005634">
    <property type="term" value="C:nucleus"/>
    <property type="evidence" value="ECO:0007669"/>
    <property type="project" value="UniProtKB-SubCell"/>
</dbReference>
<dbReference type="Ensembl" id="ENSPKIT00000016018.1">
    <property type="protein sequence ID" value="ENSPKIP00000035092.1"/>
    <property type="gene ID" value="ENSPKIG00000014175.1"/>
</dbReference>
<evidence type="ECO:0000256" key="2">
    <source>
        <dbReference type="ARBA" id="ARBA00010831"/>
    </source>
</evidence>
<feature type="domain" description="C2H2-type" evidence="10">
    <location>
        <begin position="320"/>
        <end position="349"/>
    </location>
</feature>
<organism evidence="11 12">
    <name type="scientific">Paramormyrops kingsleyae</name>
    <dbReference type="NCBI Taxonomy" id="1676925"/>
    <lineage>
        <taxon>Eukaryota</taxon>
        <taxon>Metazoa</taxon>
        <taxon>Chordata</taxon>
        <taxon>Craniata</taxon>
        <taxon>Vertebrata</taxon>
        <taxon>Euteleostomi</taxon>
        <taxon>Actinopterygii</taxon>
        <taxon>Neopterygii</taxon>
        <taxon>Teleostei</taxon>
        <taxon>Osteoglossocephala</taxon>
        <taxon>Osteoglossomorpha</taxon>
        <taxon>Osteoglossiformes</taxon>
        <taxon>Mormyridae</taxon>
        <taxon>Paramormyrops</taxon>
    </lineage>
</organism>
<evidence type="ECO:0000256" key="6">
    <source>
        <dbReference type="ARBA" id="ARBA00022833"/>
    </source>
</evidence>
<keyword evidence="3" id="KW-0479">Metal-binding</keyword>
<dbReference type="OrthoDB" id="3214149at2759"/>
<evidence type="ECO:0000256" key="5">
    <source>
        <dbReference type="ARBA" id="ARBA00022771"/>
    </source>
</evidence>
<dbReference type="FunFam" id="3.30.160.60:FF:000035">
    <property type="entry name" value="Zinc finger protein ZIC 1"/>
    <property type="match status" value="1"/>
</dbReference>
<dbReference type="GO" id="GO:0000981">
    <property type="term" value="F:DNA-binding transcription factor activity, RNA polymerase II-specific"/>
    <property type="evidence" value="ECO:0007669"/>
    <property type="project" value="TreeGrafter"/>
</dbReference>
<dbReference type="SMART" id="SM00355">
    <property type="entry name" value="ZnF_C2H2"/>
    <property type="match status" value="5"/>
</dbReference>
<evidence type="ECO:0000256" key="8">
    <source>
        <dbReference type="ARBA" id="ARBA00023242"/>
    </source>
</evidence>
<dbReference type="FunFam" id="3.30.160.60:FF:001330">
    <property type="entry name" value="Zinc finger protein ZIC 4"/>
    <property type="match status" value="1"/>
</dbReference>
<name>A0A3B3SWF5_9TELE</name>
<dbReference type="InterPro" id="IPR043359">
    <property type="entry name" value="GLI-like"/>
</dbReference>
<dbReference type="FunFam" id="3.30.160.60:FF:000039">
    <property type="entry name" value="Zinc finger protein ZIC 1"/>
    <property type="match status" value="1"/>
</dbReference>
<dbReference type="FunFam" id="3.30.160.60:FF:000041">
    <property type="entry name" value="Zinc finger protein ZIC 1"/>
    <property type="match status" value="1"/>
</dbReference>
<keyword evidence="8" id="KW-0539">Nucleus</keyword>
<evidence type="ECO:0000256" key="3">
    <source>
        <dbReference type="ARBA" id="ARBA00022723"/>
    </source>
</evidence>
<comment type="subcellular location">
    <subcellularLocation>
        <location evidence="1">Nucleus</location>
    </subcellularLocation>
</comment>
<dbReference type="AlphaFoldDB" id="A0A3B3SWF5"/>
<accession>A0A3B3SWF5</accession>
<dbReference type="GO" id="GO:0000978">
    <property type="term" value="F:RNA polymerase II cis-regulatory region sequence-specific DNA binding"/>
    <property type="evidence" value="ECO:0007669"/>
    <property type="project" value="TreeGrafter"/>
</dbReference>
<dbReference type="Pfam" id="PF23561">
    <property type="entry name" value="zf-C2H2_15"/>
    <property type="match status" value="1"/>
</dbReference>
<dbReference type="PANTHER" id="PTHR45718:SF8">
    <property type="entry name" value="GLIS FAMILY ZINC FINGER 2"/>
    <property type="match status" value="1"/>
</dbReference>
<reference evidence="11" key="2">
    <citation type="submission" date="2025-09" db="UniProtKB">
        <authorList>
            <consortium name="Ensembl"/>
        </authorList>
    </citation>
    <scope>IDENTIFICATION</scope>
</reference>
<evidence type="ECO:0000256" key="1">
    <source>
        <dbReference type="ARBA" id="ARBA00004123"/>
    </source>
</evidence>
<feature type="domain" description="C2H2-type" evidence="10">
    <location>
        <begin position="350"/>
        <end position="379"/>
    </location>
</feature>
<reference evidence="11" key="1">
    <citation type="submission" date="2025-08" db="UniProtKB">
        <authorList>
            <consortium name="Ensembl"/>
        </authorList>
    </citation>
    <scope>IDENTIFICATION</scope>
</reference>
<sequence>MGKPTTDSVDGSGSAVMETTLSKRKLAVSLADLAATRALSPQNIHLHSHNFHLHPVEMGNNSEMLPHIPFGPEHMTQTNSLKNTPFQITDSRAEPQTTFFGSAVGLTVTKTNSNYQTSRDYISKREACQSTMHTLGNRQGSASSPDQQGMFLHPTGVCGYENGVGHPILVGLKDETIPTSRDNGRNGCFSDVKDRPENFGYGPDPCESFPRKCNSTNFNVNVASTSHGEAGTFLRYRRPPVKQELICKWADQGRSSKKVCSLTFSNMQELVNHVTAEHVGGAEQSIHVCFWEECARKGKSFKAKYKLINHIRVHTGEKPFPCPFPSCGKVFARSENLKIHKRTHTGEKPFKCEFDGCDRKFANSSDRKKHSHVHTSDRPYFCKIQGCDKAYTHPSSLRKHMKVHFRPSPPSSPPSNTKAAYRSLPSYTREPFPPIPGHTKCGAVKLSPKVNNLSEWYVCQGSAGPNILCIGSEDDSFRNSEPRSII</sequence>
<keyword evidence="7" id="KW-0238">DNA-binding</keyword>
<evidence type="ECO:0000313" key="12">
    <source>
        <dbReference type="Proteomes" id="UP000261540"/>
    </source>
</evidence>
<evidence type="ECO:0000259" key="10">
    <source>
        <dbReference type="PROSITE" id="PS50157"/>
    </source>
</evidence>
<protein>
    <submittedName>
        <fullName evidence="11">Zic family member 5</fullName>
    </submittedName>
</protein>
<dbReference type="InterPro" id="IPR036236">
    <property type="entry name" value="Znf_C2H2_sf"/>
</dbReference>
<feature type="domain" description="C2H2-type" evidence="10">
    <location>
        <begin position="380"/>
        <end position="409"/>
    </location>
</feature>
<gene>
    <name evidence="11" type="primary">ZIC5</name>
</gene>
<keyword evidence="12" id="KW-1185">Reference proteome</keyword>
<dbReference type="InterPro" id="IPR041643">
    <property type="entry name" value="Znf_ZIC"/>
</dbReference>
<feature type="domain" description="C2H2-type" evidence="10">
    <location>
        <begin position="292"/>
        <end position="319"/>
    </location>
</feature>
<keyword evidence="5 9" id="KW-0863">Zinc-finger</keyword>
<dbReference type="Gene3D" id="3.30.160.60">
    <property type="entry name" value="Classic Zinc Finger"/>
    <property type="match status" value="4"/>
</dbReference>
<evidence type="ECO:0000256" key="9">
    <source>
        <dbReference type="PROSITE-ProRule" id="PRU00042"/>
    </source>
</evidence>
<dbReference type="PROSITE" id="PS00028">
    <property type="entry name" value="ZINC_FINGER_C2H2_1"/>
    <property type="match status" value="3"/>
</dbReference>
<dbReference type="InterPro" id="IPR013087">
    <property type="entry name" value="Znf_C2H2_type"/>
</dbReference>
<keyword evidence="6" id="KW-0862">Zinc</keyword>
<keyword evidence="4" id="KW-0677">Repeat</keyword>
<dbReference type="InterPro" id="IPR056436">
    <property type="entry name" value="Znf-C2H2_ZIC1-5/GLI1-3-like"/>
</dbReference>
<evidence type="ECO:0000313" key="11">
    <source>
        <dbReference type="Ensembl" id="ENSPKIP00000035092.1"/>
    </source>
</evidence>
<dbReference type="Pfam" id="PF18366">
    <property type="entry name" value="zf_ZIC"/>
    <property type="match status" value="1"/>
</dbReference>
<dbReference type="GeneTree" id="ENSGT00940000154200"/>
<dbReference type="GO" id="GO:0008270">
    <property type="term" value="F:zinc ion binding"/>
    <property type="evidence" value="ECO:0007669"/>
    <property type="project" value="UniProtKB-KW"/>
</dbReference>
<evidence type="ECO:0000256" key="4">
    <source>
        <dbReference type="ARBA" id="ARBA00022737"/>
    </source>
</evidence>